<organism evidence="1">
    <name type="scientific">Bornetia secundiflora</name>
    <dbReference type="NCBI Taxonomy" id="2575637"/>
    <lineage>
        <taxon>Eukaryota</taxon>
        <taxon>Rhodophyta</taxon>
        <taxon>Florideophyceae</taxon>
        <taxon>Rhodymeniophycidae</taxon>
        <taxon>Ceramiales</taxon>
        <taxon>Wrangeliaceae</taxon>
        <taxon>Bornetia</taxon>
    </lineage>
</organism>
<dbReference type="PANTHER" id="PTHR46018">
    <property type="entry name" value="ZINC PHOSPHODIESTERASE ELAC PROTEIN 1"/>
    <property type="match status" value="1"/>
</dbReference>
<reference evidence="1" key="2">
    <citation type="submission" date="2019-04" db="EMBL/GenBank/DDBJ databases">
        <authorList>
            <person name="Pasella M."/>
        </authorList>
    </citation>
    <scope>NUCLEOTIDE SEQUENCE</scope>
    <source>
        <strain evidence="1">PD2926</strain>
    </source>
</reference>
<dbReference type="EMBL" id="MK814615">
    <property type="protein sequence ID" value="QCI04785.1"/>
    <property type="molecule type" value="Genomic_DNA"/>
</dbReference>
<gene>
    <name evidence="1" type="primary">rnz</name>
</gene>
<reference evidence="1" key="1">
    <citation type="journal article" date="2019" name="Mol. Phylogenet. Evol.">
        <title>Morphological evolution and classification of the red algal order Ceramiales inferred using plastid phylogenomics.</title>
        <authorList>
            <person name="Diaz-Tapia P."/>
            <person name="Pasella M.M."/>
            <person name="Verbruggen H."/>
            <person name="Maggs C.A."/>
        </authorList>
    </citation>
    <scope>NUCLEOTIDE SEQUENCE</scope>
    <source>
        <strain evidence="1">PD2926</strain>
    </source>
</reference>
<evidence type="ECO:0000313" key="1">
    <source>
        <dbReference type="EMBL" id="QCI04785.1"/>
    </source>
</evidence>
<dbReference type="Gene3D" id="3.60.15.10">
    <property type="entry name" value="Ribonuclease Z/Hydroxyacylglutathione hydrolase-like"/>
    <property type="match status" value="1"/>
</dbReference>
<keyword evidence="1" id="KW-0934">Plastid</keyword>
<proteinExistence type="predicted"/>
<dbReference type="AlphaFoldDB" id="A0A4D6WT89"/>
<dbReference type="PANTHER" id="PTHR46018:SF2">
    <property type="entry name" value="ZINC PHOSPHODIESTERASE ELAC PROTEIN 1"/>
    <property type="match status" value="1"/>
</dbReference>
<protein>
    <submittedName>
        <fullName evidence="1">Ribonuclease Z</fullName>
    </submittedName>
</protein>
<sequence length="222" mass="25779">MQIINAKKYSIYISNTVLFKLKHFREIVLFNCCEGFQSYIFFKHIKMNNLSKIIITDLHINNIAGLLGLLSSLNSIGRIKELHIYGPEGLSAYLELGKKYSHTNFGYTVYIHILSHGLIINYSKYRIYTIENYSHFDFIVIAAEVPGTFISQKARNHFLYPGPLYSKLKKGSNFILPDGISLTGQRFTNRNYQGKKIIFISNRYYSRKSIQNSLKSMLLFYK</sequence>
<dbReference type="SUPFAM" id="SSF56281">
    <property type="entry name" value="Metallo-hydrolase/oxidoreductase"/>
    <property type="match status" value="1"/>
</dbReference>
<accession>A0A4D6WT89</accession>
<dbReference type="GO" id="GO:0042781">
    <property type="term" value="F:3'-tRNA processing endoribonuclease activity"/>
    <property type="evidence" value="ECO:0007669"/>
    <property type="project" value="TreeGrafter"/>
</dbReference>
<geneLocation type="plastid" evidence="1"/>
<dbReference type="InterPro" id="IPR036866">
    <property type="entry name" value="RibonucZ/Hydroxyglut_hydro"/>
</dbReference>
<name>A0A4D6WT89_9FLOR</name>